<dbReference type="PANTHER" id="PTHR10073:SF12">
    <property type="entry name" value="DNA MISMATCH REPAIR PROTEIN MLH1"/>
    <property type="match status" value="1"/>
</dbReference>
<feature type="domain" description="DNA mismatch repair protein S5" evidence="7">
    <location>
        <begin position="237"/>
        <end position="359"/>
    </location>
</feature>
<dbReference type="Gene3D" id="3.30.230.10">
    <property type="match status" value="1"/>
</dbReference>
<reference evidence="8 9" key="1">
    <citation type="journal article" date="2016" name="Proc. Natl. Acad. Sci. U.S.A.">
        <title>Comparative genomics of biotechnologically important yeasts.</title>
        <authorList>
            <person name="Riley R."/>
            <person name="Haridas S."/>
            <person name="Wolfe K.H."/>
            <person name="Lopes M.R."/>
            <person name="Hittinger C.T."/>
            <person name="Goeker M."/>
            <person name="Salamov A.A."/>
            <person name="Wisecaver J.H."/>
            <person name="Long T.M."/>
            <person name="Calvey C.H."/>
            <person name="Aerts A.L."/>
            <person name="Barry K.W."/>
            <person name="Choi C."/>
            <person name="Clum A."/>
            <person name="Coughlan A.Y."/>
            <person name="Deshpande S."/>
            <person name="Douglass A.P."/>
            <person name="Hanson S.J."/>
            <person name="Klenk H.-P."/>
            <person name="LaButti K.M."/>
            <person name="Lapidus A."/>
            <person name="Lindquist E.A."/>
            <person name="Lipzen A.M."/>
            <person name="Meier-Kolthoff J.P."/>
            <person name="Ohm R.A."/>
            <person name="Otillar R.P."/>
            <person name="Pangilinan J.L."/>
            <person name="Peng Y."/>
            <person name="Rokas A."/>
            <person name="Rosa C.A."/>
            <person name="Scheuner C."/>
            <person name="Sibirny A.A."/>
            <person name="Slot J.C."/>
            <person name="Stielow J.B."/>
            <person name="Sun H."/>
            <person name="Kurtzman C.P."/>
            <person name="Blackwell M."/>
            <person name="Grigoriev I.V."/>
            <person name="Jeffries T.W."/>
        </authorList>
    </citation>
    <scope>NUCLEOTIDE SEQUENCE [LARGE SCALE GENOMIC DNA]</scope>
    <source>
        <strain evidence="8 9">DSM 6958</strain>
    </source>
</reference>
<dbReference type="GO" id="GO:0030983">
    <property type="term" value="F:mismatched DNA binding"/>
    <property type="evidence" value="ECO:0007669"/>
    <property type="project" value="InterPro"/>
</dbReference>
<keyword evidence="3" id="KW-0227">DNA damage</keyword>
<comment type="subcellular location">
    <subcellularLocation>
        <location evidence="1">Nucleus</location>
    </subcellularLocation>
</comment>
<dbReference type="GO" id="GO:0005524">
    <property type="term" value="F:ATP binding"/>
    <property type="evidence" value="ECO:0007669"/>
    <property type="project" value="InterPro"/>
</dbReference>
<evidence type="ECO:0000256" key="6">
    <source>
        <dbReference type="SAM" id="MobiDB-lite"/>
    </source>
</evidence>
<dbReference type="InterPro" id="IPR038973">
    <property type="entry name" value="MutL/Mlh/Pms-like"/>
</dbReference>
<evidence type="ECO:0000313" key="8">
    <source>
        <dbReference type="EMBL" id="ODQ67253.1"/>
    </source>
</evidence>
<dbReference type="InterPro" id="IPR014721">
    <property type="entry name" value="Ribsml_uS5_D2-typ_fold_subgr"/>
</dbReference>
<dbReference type="FunFam" id="3.30.230.10:FF:000014">
    <property type="entry name" value="DNA mismatch repair protein Mlh1"/>
    <property type="match status" value="1"/>
</dbReference>
<dbReference type="InterPro" id="IPR013507">
    <property type="entry name" value="DNA_mismatch_S5_2-like"/>
</dbReference>
<dbReference type="InterPro" id="IPR002099">
    <property type="entry name" value="MutL/Mlh/PMS"/>
</dbReference>
<dbReference type="FunFam" id="3.30.565.10:FF:000109">
    <property type="entry name" value="Related to MLH1-DNA mismatch repair protein"/>
    <property type="match status" value="1"/>
</dbReference>
<dbReference type="STRING" id="857566.A0A1E3PP95"/>
<evidence type="ECO:0000256" key="5">
    <source>
        <dbReference type="ARBA" id="ARBA00023242"/>
    </source>
</evidence>
<keyword evidence="4" id="KW-0234">DNA repair</keyword>
<dbReference type="GO" id="GO:0061982">
    <property type="term" value="P:meiosis I cell cycle process"/>
    <property type="evidence" value="ECO:0007669"/>
    <property type="project" value="UniProtKB-ARBA"/>
</dbReference>
<evidence type="ECO:0000256" key="1">
    <source>
        <dbReference type="ARBA" id="ARBA00004123"/>
    </source>
</evidence>
<name>A0A1E3PP95_9ASCO</name>
<dbReference type="GO" id="GO:0016887">
    <property type="term" value="F:ATP hydrolysis activity"/>
    <property type="evidence" value="ECO:0007669"/>
    <property type="project" value="InterPro"/>
</dbReference>
<evidence type="ECO:0000256" key="2">
    <source>
        <dbReference type="ARBA" id="ARBA00006082"/>
    </source>
</evidence>
<dbReference type="SMART" id="SM01340">
    <property type="entry name" value="DNA_mis_repair"/>
    <property type="match status" value="1"/>
</dbReference>
<proteinExistence type="inferred from homology"/>
<dbReference type="SUPFAM" id="SSF55874">
    <property type="entry name" value="ATPase domain of HSP90 chaperone/DNA topoisomerase II/histidine kinase"/>
    <property type="match status" value="1"/>
</dbReference>
<dbReference type="GO" id="GO:0032389">
    <property type="term" value="C:MutLalpha complex"/>
    <property type="evidence" value="ECO:0007669"/>
    <property type="project" value="TreeGrafter"/>
</dbReference>
<dbReference type="Proteomes" id="UP000095009">
    <property type="component" value="Unassembled WGS sequence"/>
</dbReference>
<dbReference type="Pfam" id="PF13589">
    <property type="entry name" value="HATPase_c_3"/>
    <property type="match status" value="1"/>
</dbReference>
<dbReference type="CDD" id="cd16926">
    <property type="entry name" value="HATPase_MutL-MLH-PMS-like"/>
    <property type="match status" value="1"/>
</dbReference>
<dbReference type="EMBL" id="KV454407">
    <property type="protein sequence ID" value="ODQ67253.1"/>
    <property type="molecule type" value="Genomic_DNA"/>
</dbReference>
<dbReference type="Pfam" id="PF01119">
    <property type="entry name" value="DNA_mis_repair"/>
    <property type="match status" value="1"/>
</dbReference>
<feature type="region of interest" description="Disordered" evidence="6">
    <location>
        <begin position="472"/>
        <end position="496"/>
    </location>
</feature>
<dbReference type="AlphaFoldDB" id="A0A1E3PP95"/>
<protein>
    <submittedName>
        <fullName evidence="8">DNA mismatch repair protein MutL</fullName>
    </submittedName>
</protein>
<evidence type="ECO:0000256" key="3">
    <source>
        <dbReference type="ARBA" id="ARBA00022763"/>
    </source>
</evidence>
<dbReference type="Gene3D" id="3.30.565.10">
    <property type="entry name" value="Histidine kinase-like ATPase, C-terminal domain"/>
    <property type="match status" value="1"/>
</dbReference>
<evidence type="ECO:0000256" key="4">
    <source>
        <dbReference type="ARBA" id="ARBA00023204"/>
    </source>
</evidence>
<dbReference type="InterPro" id="IPR036890">
    <property type="entry name" value="HATPase_C_sf"/>
</dbReference>
<dbReference type="SUPFAM" id="SSF54211">
    <property type="entry name" value="Ribosomal protein S5 domain 2-like"/>
    <property type="match status" value="1"/>
</dbReference>
<dbReference type="InterPro" id="IPR014762">
    <property type="entry name" value="DNA_mismatch_repair_CS"/>
</dbReference>
<dbReference type="InterPro" id="IPR020568">
    <property type="entry name" value="Ribosomal_Su5_D2-typ_SF"/>
</dbReference>
<organism evidence="8 9">
    <name type="scientific">Nadsonia fulvescens var. elongata DSM 6958</name>
    <dbReference type="NCBI Taxonomy" id="857566"/>
    <lineage>
        <taxon>Eukaryota</taxon>
        <taxon>Fungi</taxon>
        <taxon>Dikarya</taxon>
        <taxon>Ascomycota</taxon>
        <taxon>Saccharomycotina</taxon>
        <taxon>Dipodascomycetes</taxon>
        <taxon>Dipodascales</taxon>
        <taxon>Dipodascales incertae sedis</taxon>
        <taxon>Nadsonia</taxon>
    </lineage>
</organism>
<comment type="similarity">
    <text evidence="2">Belongs to the DNA mismatch repair MutL/HexB family.</text>
</comment>
<sequence length="797" mass="88163">MPESSCNKRIKALDVSVVNRIAAGEIIIAPANALKEMLENSIDAGATSIDILTKDGGLKLMQITDNGSGINRDDMAILCKRFTTSKLSTFEDLSSIATYGFRGEALASISHISHLTVTTKTKDSACAWKASYSNGELLADTKRGNSSLSRNSGGEIVSQPKATAGKNGTQIIVEDLFFNVPSRLRVFKSSSEEYSKILDVVSRYAIHTKNVAFSCKKYGDSHASLTIPYNYSVVDRIRVVYGSSVASELLPLSSKANEQLGLLKISGFITNPNYNGKRNIMPVLFINNRSVSCDPLRKAVNAVYSAYLPKGGHSFVYIALEIVPKNVDVNVHPTKREVRFLYEDEIIEIICESLQTVLAGADSSRKFQTQTVLPGAISISSNRRNENTPSLPKKKVYENKMIRTDSTQGKITTLFASSSSNTRVSSQESISRPYAPYLFEASAKRKLSSMGSGSQAFERGIRFNEDQDNNAKLIGNNNSHANKGSFEDGGGNERYSKEATQLSQNPVYSSHGDITINNNTRVSIKLRSIKALRDEVIESSHAILTDMFADHTFVGVVDTARRLVAIQYGIKLYLVDYGAVCKKLFYQIGLSDFGNFGTIWLAAKRKFDSTGVGETGSPLNGDNGDGIRVESLLDIAYESLSPTKPSLINKEDGLRQLINMRDMLFEYFTIHITSDGMIVALPLLLKGYIPPINKLPAFIYRLVNNVNWEVEEACFKNILTELAMFYIPECIDECVDNSEDNDNDNERVNPRLQSIKHDLERLIFPAIKKRLIGTKTLLKDIVEVANLPGLYRVFERC</sequence>
<dbReference type="GO" id="GO:0140664">
    <property type="term" value="F:ATP-dependent DNA damage sensor activity"/>
    <property type="evidence" value="ECO:0007669"/>
    <property type="project" value="InterPro"/>
</dbReference>
<accession>A0A1E3PP95</accession>
<keyword evidence="9" id="KW-1185">Reference proteome</keyword>
<dbReference type="NCBIfam" id="TIGR00585">
    <property type="entry name" value="mutl"/>
    <property type="match status" value="2"/>
</dbReference>
<dbReference type="PANTHER" id="PTHR10073">
    <property type="entry name" value="DNA MISMATCH REPAIR PROTEIN MLH, PMS, MUTL"/>
    <property type="match status" value="1"/>
</dbReference>
<dbReference type="PROSITE" id="PS00058">
    <property type="entry name" value="DNA_MISMATCH_REPAIR_1"/>
    <property type="match status" value="1"/>
</dbReference>
<dbReference type="OrthoDB" id="10263226at2759"/>
<keyword evidence="5" id="KW-0539">Nucleus</keyword>
<dbReference type="Pfam" id="PF16413">
    <property type="entry name" value="Mlh1_C"/>
    <property type="match status" value="1"/>
</dbReference>
<evidence type="ECO:0000313" key="9">
    <source>
        <dbReference type="Proteomes" id="UP000095009"/>
    </source>
</evidence>
<gene>
    <name evidence="8" type="ORF">NADFUDRAFT_49690</name>
</gene>
<evidence type="ECO:0000259" key="7">
    <source>
        <dbReference type="SMART" id="SM01340"/>
    </source>
</evidence>
<dbReference type="InterPro" id="IPR032189">
    <property type="entry name" value="Mlh1_C"/>
</dbReference>
<dbReference type="GO" id="GO:0006298">
    <property type="term" value="P:mismatch repair"/>
    <property type="evidence" value="ECO:0007669"/>
    <property type="project" value="InterPro"/>
</dbReference>